<dbReference type="AlphaFoldDB" id="A0A0A9CNJ1"/>
<organism evidence="2">
    <name type="scientific">Arundo donax</name>
    <name type="common">Giant reed</name>
    <name type="synonym">Donax arundinaceus</name>
    <dbReference type="NCBI Taxonomy" id="35708"/>
    <lineage>
        <taxon>Eukaryota</taxon>
        <taxon>Viridiplantae</taxon>
        <taxon>Streptophyta</taxon>
        <taxon>Embryophyta</taxon>
        <taxon>Tracheophyta</taxon>
        <taxon>Spermatophyta</taxon>
        <taxon>Magnoliopsida</taxon>
        <taxon>Liliopsida</taxon>
        <taxon>Poales</taxon>
        <taxon>Poaceae</taxon>
        <taxon>PACMAD clade</taxon>
        <taxon>Arundinoideae</taxon>
        <taxon>Arundineae</taxon>
        <taxon>Arundo</taxon>
    </lineage>
</organism>
<evidence type="ECO:0000313" key="2">
    <source>
        <dbReference type="EMBL" id="JAD77116.1"/>
    </source>
</evidence>
<keyword evidence="1" id="KW-1133">Transmembrane helix</keyword>
<feature type="transmembrane region" description="Helical" evidence="1">
    <location>
        <begin position="14"/>
        <end position="35"/>
    </location>
</feature>
<reference evidence="2" key="2">
    <citation type="journal article" date="2015" name="Data Brief">
        <title>Shoot transcriptome of the giant reed, Arundo donax.</title>
        <authorList>
            <person name="Barrero R.A."/>
            <person name="Guerrero F.D."/>
            <person name="Moolhuijzen P."/>
            <person name="Goolsby J.A."/>
            <person name="Tidwell J."/>
            <person name="Bellgard S.E."/>
            <person name="Bellgard M.I."/>
        </authorList>
    </citation>
    <scope>NUCLEOTIDE SEQUENCE</scope>
    <source>
        <tissue evidence="2">Shoot tissue taken approximately 20 cm above the soil surface</tissue>
    </source>
</reference>
<name>A0A0A9CNJ1_ARUDO</name>
<dbReference type="EMBL" id="GBRH01220779">
    <property type="protein sequence ID" value="JAD77116.1"/>
    <property type="molecule type" value="Transcribed_RNA"/>
</dbReference>
<sequence>MEITFATMPEWSRLSLAMIVLSMMLEISCLGWSMFHERKGPDMITIKKPVP</sequence>
<protein>
    <submittedName>
        <fullName evidence="2">Uncharacterized protein</fullName>
    </submittedName>
</protein>
<keyword evidence="1" id="KW-0812">Transmembrane</keyword>
<accession>A0A0A9CNJ1</accession>
<evidence type="ECO:0000256" key="1">
    <source>
        <dbReference type="SAM" id="Phobius"/>
    </source>
</evidence>
<keyword evidence="1" id="KW-0472">Membrane</keyword>
<reference evidence="2" key="1">
    <citation type="submission" date="2014-09" db="EMBL/GenBank/DDBJ databases">
        <authorList>
            <person name="Magalhaes I.L.F."/>
            <person name="Oliveira U."/>
            <person name="Santos F.R."/>
            <person name="Vidigal T.H.D.A."/>
            <person name="Brescovit A.D."/>
            <person name="Santos A.J."/>
        </authorList>
    </citation>
    <scope>NUCLEOTIDE SEQUENCE</scope>
    <source>
        <tissue evidence="2">Shoot tissue taken approximately 20 cm above the soil surface</tissue>
    </source>
</reference>
<proteinExistence type="predicted"/>